<dbReference type="PANTHER" id="PTHR39173:SF1">
    <property type="entry name" value="ACETYLTRANSFERASE"/>
    <property type="match status" value="1"/>
</dbReference>
<keyword evidence="3" id="KW-1185">Reference proteome</keyword>
<reference evidence="2 3" key="1">
    <citation type="submission" date="2016-09" db="EMBL/GenBank/DDBJ databases">
        <title>Couchioplanes caeruleus draft genome sequence.</title>
        <authorList>
            <person name="Sheehan J."/>
            <person name="Caffrey P."/>
        </authorList>
    </citation>
    <scope>NUCLEOTIDE SEQUENCE [LARGE SCALE GENOMIC DNA]</scope>
    <source>
        <strain evidence="2 3">DSM 43634</strain>
    </source>
</reference>
<name>A0A1K0FJJ3_9ACTN</name>
<keyword evidence="2" id="KW-0808">Transferase</keyword>
<dbReference type="Pfam" id="PF13302">
    <property type="entry name" value="Acetyltransf_3"/>
    <property type="match status" value="1"/>
</dbReference>
<feature type="domain" description="N-acetyltransferase" evidence="1">
    <location>
        <begin position="1"/>
        <end position="175"/>
    </location>
</feature>
<accession>A0A1K0FJJ3</accession>
<dbReference type="Gene3D" id="3.40.630.30">
    <property type="match status" value="1"/>
</dbReference>
<dbReference type="AlphaFoldDB" id="A0A1K0FJJ3"/>
<dbReference type="PROSITE" id="PS51186">
    <property type="entry name" value="GNAT"/>
    <property type="match status" value="1"/>
</dbReference>
<evidence type="ECO:0000259" key="1">
    <source>
        <dbReference type="PROSITE" id="PS51186"/>
    </source>
</evidence>
<proteinExistence type="predicted"/>
<evidence type="ECO:0000313" key="2">
    <source>
        <dbReference type="EMBL" id="OJF13039.1"/>
    </source>
</evidence>
<protein>
    <submittedName>
        <fullName evidence="2">GNAT family N-acetyltransferase</fullName>
    </submittedName>
</protein>
<dbReference type="InterPro" id="IPR000182">
    <property type="entry name" value="GNAT_dom"/>
</dbReference>
<evidence type="ECO:0000313" key="3">
    <source>
        <dbReference type="Proteomes" id="UP000182486"/>
    </source>
</evidence>
<dbReference type="EMBL" id="MEIA01000178">
    <property type="protein sequence ID" value="OJF13039.1"/>
    <property type="molecule type" value="Genomic_DNA"/>
</dbReference>
<dbReference type="RefSeq" id="WP_071806394.1">
    <property type="nucleotide sequence ID" value="NZ_MEIA01000178.1"/>
</dbReference>
<dbReference type="SUPFAM" id="SSF55729">
    <property type="entry name" value="Acyl-CoA N-acyltransferases (Nat)"/>
    <property type="match status" value="1"/>
</dbReference>
<gene>
    <name evidence="2" type="ORF">BG844_17435</name>
</gene>
<dbReference type="Proteomes" id="UP000182486">
    <property type="component" value="Unassembled WGS sequence"/>
</dbReference>
<sequence length="175" mass="19010">MLRLIKPTTELHAAWLASRDEWGIGVHQPGGGLRSGDDIESSAGFADWVARLQGEGDESLPPAAGLVHAAYWWIVSPDDTVLGAISLRYALTDFLLQAAGHVGYSVRPSARGCGVASWALAEVLDVARRRRLDSVLITCDEDNVASARVIEKHGGVLEDVRNTPVGRKRRYWIAL</sequence>
<dbReference type="GO" id="GO:0016747">
    <property type="term" value="F:acyltransferase activity, transferring groups other than amino-acyl groups"/>
    <property type="evidence" value="ECO:0007669"/>
    <property type="project" value="InterPro"/>
</dbReference>
<dbReference type="InterPro" id="IPR016181">
    <property type="entry name" value="Acyl_CoA_acyltransferase"/>
</dbReference>
<dbReference type="CDD" id="cd04301">
    <property type="entry name" value="NAT_SF"/>
    <property type="match status" value="1"/>
</dbReference>
<comment type="caution">
    <text evidence="2">The sequence shown here is derived from an EMBL/GenBank/DDBJ whole genome shotgun (WGS) entry which is preliminary data.</text>
</comment>
<organism evidence="2 3">
    <name type="scientific">Couchioplanes caeruleus subsp. caeruleus</name>
    <dbReference type="NCBI Taxonomy" id="56427"/>
    <lineage>
        <taxon>Bacteria</taxon>
        <taxon>Bacillati</taxon>
        <taxon>Actinomycetota</taxon>
        <taxon>Actinomycetes</taxon>
        <taxon>Micromonosporales</taxon>
        <taxon>Micromonosporaceae</taxon>
        <taxon>Couchioplanes</taxon>
    </lineage>
</organism>
<dbReference type="PANTHER" id="PTHR39173">
    <property type="entry name" value="ACETYLTRANSFERASE"/>
    <property type="match status" value="1"/>
</dbReference>